<keyword evidence="1" id="KW-0732">Signal</keyword>
<dbReference type="PANTHER" id="PTHR23275:SF100">
    <property type="entry name" value="EGF-LIKE DOMAIN-CONTAINING PROTEIN"/>
    <property type="match status" value="1"/>
</dbReference>
<reference evidence="2 3" key="1">
    <citation type="journal article" date="2010" name="Plant Cell">
        <title>The Chlorella variabilis NC64A genome reveals adaptation to photosymbiosis, coevolution with viruses, and cryptic sex.</title>
        <authorList>
            <person name="Blanc G."/>
            <person name="Duncan G."/>
            <person name="Agarkova I."/>
            <person name="Borodovsky M."/>
            <person name="Gurnon J."/>
            <person name="Kuo A."/>
            <person name="Lindquist E."/>
            <person name="Lucas S."/>
            <person name="Pangilinan J."/>
            <person name="Polle J."/>
            <person name="Salamov A."/>
            <person name="Terry A."/>
            <person name="Yamada T."/>
            <person name="Dunigan D.D."/>
            <person name="Grigoriev I.V."/>
            <person name="Claverie J.M."/>
            <person name="Van Etten J.L."/>
        </authorList>
    </citation>
    <scope>NUCLEOTIDE SEQUENCE [LARGE SCALE GENOMIC DNA]</scope>
    <source>
        <strain evidence="2 3">NC64A</strain>
    </source>
</reference>
<evidence type="ECO:0000313" key="3">
    <source>
        <dbReference type="Proteomes" id="UP000008141"/>
    </source>
</evidence>
<feature type="signal peptide" evidence="1">
    <location>
        <begin position="1"/>
        <end position="17"/>
    </location>
</feature>
<dbReference type="PANTHER" id="PTHR23275">
    <property type="entry name" value="CABRIOLET.-RELATED"/>
    <property type="match status" value="1"/>
</dbReference>
<evidence type="ECO:0000313" key="2">
    <source>
        <dbReference type="EMBL" id="EFN51619.1"/>
    </source>
</evidence>
<organism evidence="3">
    <name type="scientific">Chlorella variabilis</name>
    <name type="common">Green alga</name>
    <dbReference type="NCBI Taxonomy" id="554065"/>
    <lineage>
        <taxon>Eukaryota</taxon>
        <taxon>Viridiplantae</taxon>
        <taxon>Chlorophyta</taxon>
        <taxon>core chlorophytes</taxon>
        <taxon>Trebouxiophyceae</taxon>
        <taxon>Chlorellales</taxon>
        <taxon>Chlorellaceae</taxon>
        <taxon>Chlorella clade</taxon>
        <taxon>Chlorella</taxon>
    </lineage>
</organism>
<dbReference type="EMBL" id="GL433862">
    <property type="protein sequence ID" value="EFN51619.1"/>
    <property type="molecule type" value="Genomic_DNA"/>
</dbReference>
<dbReference type="InterPro" id="IPR009030">
    <property type="entry name" value="Growth_fac_rcpt_cys_sf"/>
</dbReference>
<dbReference type="STRING" id="554065.E1ZRF5"/>
<gene>
    <name evidence="2" type="ORF">CHLNCDRAFT_140031</name>
</gene>
<dbReference type="InterPro" id="IPR052798">
    <property type="entry name" value="Giardia_VSA"/>
</dbReference>
<name>E1ZRF5_CHLVA</name>
<sequence>MAALTLALLMIVGGTASEAAATCPAYCWCGVKGPDGKLSTAVMVSPFLLFGPALELELLALKGRRCSSAAGVAADCLRQRIAAARLYSFSPKLRAGRCNCPSNAQLCKRLPQLATTPYGKWVPARVYNLLKCANKPPTTSRPRLAAFLSNNQTFCDGYAGAINTIISDVITGVWPGVQKQLPASIDPGDALKKEFVKGLLEAIVDVELDRISGLNTMPKPTLEILNVPACSNLSLVVANLKATSGLAKLTVTGSAGATYRPIFFIPSPLTGTAYITITLTDVTLELSAPATAGLTVGFTGYEACASIPKFDTVKLTAKNTRVAISSWAAGIIPIGWLTDFIISSVATSLIQPVINEWAPAAIKDILNSQAVTSQLAGCQKRNPLNICTDWINCKPDRCEDCVVGTALVEGKCIPCGDGCSACTAGPDNKPVCTACRKGWYAAGTACTKCPAACNSCAAVGSAVYCDACADGYKDACGATYKEACAAGYKDCISCPDPHCNRCATPGKCDVCAPPYAANATGGCTTICLVGNCTACVDGQSGACAACADGYRLATPSRCVSCDFPACSTCPQGPCTTCKVGYGFNAAVGATACIKCAEWARCATCQSGNPNKCTKCLNPRHIILNGNCRIPF</sequence>
<feature type="chain" id="PRO_5003156038" evidence="1">
    <location>
        <begin position="18"/>
        <end position="631"/>
    </location>
</feature>
<dbReference type="KEGG" id="cvr:CHLNCDRAFT_140031"/>
<dbReference type="InParanoid" id="E1ZRF5"/>
<dbReference type="GeneID" id="17350984"/>
<accession>E1ZRF5</accession>
<proteinExistence type="predicted"/>
<dbReference type="AlphaFoldDB" id="E1ZRF5"/>
<protein>
    <submittedName>
        <fullName evidence="2">Expressed protein</fullName>
    </submittedName>
</protein>
<dbReference type="SUPFAM" id="SSF57184">
    <property type="entry name" value="Growth factor receptor domain"/>
    <property type="match status" value="2"/>
</dbReference>
<dbReference type="Proteomes" id="UP000008141">
    <property type="component" value="Unassembled WGS sequence"/>
</dbReference>
<keyword evidence="3" id="KW-1185">Reference proteome</keyword>
<dbReference type="OrthoDB" id="300641at2759"/>
<evidence type="ECO:0000256" key="1">
    <source>
        <dbReference type="SAM" id="SignalP"/>
    </source>
</evidence>
<dbReference type="RefSeq" id="XP_005843721.1">
    <property type="nucleotide sequence ID" value="XM_005843659.1"/>
</dbReference>